<keyword evidence="2" id="KW-0805">Transcription regulation</keyword>
<comment type="similarity">
    <text evidence="1">Belongs to the LysR transcriptional regulatory family.</text>
</comment>
<dbReference type="PANTHER" id="PTHR30579">
    <property type="entry name" value="TRANSCRIPTIONAL REGULATOR"/>
    <property type="match status" value="1"/>
</dbReference>
<dbReference type="PROSITE" id="PS50931">
    <property type="entry name" value="HTH_LYSR"/>
    <property type="match status" value="1"/>
</dbReference>
<evidence type="ECO:0000256" key="4">
    <source>
        <dbReference type="ARBA" id="ARBA00023163"/>
    </source>
</evidence>
<dbReference type="InterPro" id="IPR005119">
    <property type="entry name" value="LysR_subst-bd"/>
</dbReference>
<dbReference type="PANTHER" id="PTHR30579:SF7">
    <property type="entry name" value="HTH-TYPE TRANSCRIPTIONAL REGULATOR LRHA-RELATED"/>
    <property type="match status" value="1"/>
</dbReference>
<dbReference type="Pfam" id="PF03466">
    <property type="entry name" value="LysR_substrate"/>
    <property type="match status" value="1"/>
</dbReference>
<evidence type="ECO:0000256" key="2">
    <source>
        <dbReference type="ARBA" id="ARBA00023015"/>
    </source>
</evidence>
<organism evidence="6 7">
    <name type="scientific">Plasticicumulans lactativorans</name>
    <dbReference type="NCBI Taxonomy" id="1133106"/>
    <lineage>
        <taxon>Bacteria</taxon>
        <taxon>Pseudomonadati</taxon>
        <taxon>Pseudomonadota</taxon>
        <taxon>Gammaproteobacteria</taxon>
        <taxon>Candidatus Competibacteraceae</taxon>
        <taxon>Plasticicumulans</taxon>
    </lineage>
</organism>
<dbReference type="FunFam" id="1.10.10.10:FF:000001">
    <property type="entry name" value="LysR family transcriptional regulator"/>
    <property type="match status" value="1"/>
</dbReference>
<dbReference type="Gene3D" id="1.10.10.10">
    <property type="entry name" value="Winged helix-like DNA-binding domain superfamily/Winged helix DNA-binding domain"/>
    <property type="match status" value="1"/>
</dbReference>
<reference evidence="6 7" key="1">
    <citation type="submission" date="2019-03" db="EMBL/GenBank/DDBJ databases">
        <title>Genomic Encyclopedia of Type Strains, Phase IV (KMG-IV): sequencing the most valuable type-strain genomes for metagenomic binning, comparative biology and taxonomic classification.</title>
        <authorList>
            <person name="Goeker M."/>
        </authorList>
    </citation>
    <scope>NUCLEOTIDE SEQUENCE [LARGE SCALE GENOMIC DNA]</scope>
    <source>
        <strain evidence="6 7">DSM 25287</strain>
    </source>
</reference>
<dbReference type="InterPro" id="IPR036390">
    <property type="entry name" value="WH_DNA-bd_sf"/>
</dbReference>
<evidence type="ECO:0000259" key="5">
    <source>
        <dbReference type="PROSITE" id="PS50931"/>
    </source>
</evidence>
<dbReference type="AlphaFoldDB" id="A0A4R2LCH4"/>
<dbReference type="InterPro" id="IPR036388">
    <property type="entry name" value="WH-like_DNA-bd_sf"/>
</dbReference>
<comment type="caution">
    <text evidence="6">The sequence shown here is derived from an EMBL/GenBank/DDBJ whole genome shotgun (WGS) entry which is preliminary data.</text>
</comment>
<dbReference type="Gene3D" id="3.40.190.10">
    <property type="entry name" value="Periplasmic binding protein-like II"/>
    <property type="match status" value="2"/>
</dbReference>
<dbReference type="PRINTS" id="PR00039">
    <property type="entry name" value="HTHLYSR"/>
</dbReference>
<name>A0A4R2LCH4_9GAMM</name>
<dbReference type="InterPro" id="IPR000847">
    <property type="entry name" value="LysR_HTH_N"/>
</dbReference>
<dbReference type="SUPFAM" id="SSF46785">
    <property type="entry name" value="Winged helix' DNA-binding domain"/>
    <property type="match status" value="1"/>
</dbReference>
<dbReference type="RefSeq" id="WP_132543157.1">
    <property type="nucleotide sequence ID" value="NZ_SLWY01000013.1"/>
</dbReference>
<dbReference type="Proteomes" id="UP000295765">
    <property type="component" value="Unassembled WGS sequence"/>
</dbReference>
<dbReference type="InterPro" id="IPR050176">
    <property type="entry name" value="LTTR"/>
</dbReference>
<proteinExistence type="inferred from homology"/>
<dbReference type="GO" id="GO:0003677">
    <property type="term" value="F:DNA binding"/>
    <property type="evidence" value="ECO:0007669"/>
    <property type="project" value="UniProtKB-KW"/>
</dbReference>
<dbReference type="GO" id="GO:0003700">
    <property type="term" value="F:DNA-binding transcription factor activity"/>
    <property type="evidence" value="ECO:0007669"/>
    <property type="project" value="InterPro"/>
</dbReference>
<evidence type="ECO:0000256" key="3">
    <source>
        <dbReference type="ARBA" id="ARBA00023125"/>
    </source>
</evidence>
<dbReference type="EMBL" id="SLWY01000013">
    <property type="protein sequence ID" value="TCO80548.1"/>
    <property type="molecule type" value="Genomic_DNA"/>
</dbReference>
<evidence type="ECO:0000256" key="1">
    <source>
        <dbReference type="ARBA" id="ARBA00009437"/>
    </source>
</evidence>
<dbReference type="Pfam" id="PF00126">
    <property type="entry name" value="HTH_1"/>
    <property type="match status" value="1"/>
</dbReference>
<sequence>MLDPRLLRAFVTIADAGSFTLAAERLHMTQSTISQQLGRLEQAVGRELIDRAARPVQPTASGERLLGYARRILALQQEAQTLLSDPAGTSSIRIGVADDIVTARMARTFARFSEQHREVRLDVTTGLSRDLTRRFRAGEFDIVVVKEPTASADHRASFPEAIGWFESLDAPVQWPDPIPLVAFPPGGLYREDMFERIERERRHWYIAFTATSLTSVLTAVEAGMGISLVPTGITGNFKVRPAAYGPGPAMVVSLYSWETAGPIAELAQVMTTVLVERYESSARA</sequence>
<feature type="domain" description="HTH lysR-type" evidence="5">
    <location>
        <begin position="2"/>
        <end position="59"/>
    </location>
</feature>
<protein>
    <submittedName>
        <fullName evidence="6">DNA-binding transcriptional LysR family regulator</fullName>
    </submittedName>
</protein>
<keyword evidence="7" id="KW-1185">Reference proteome</keyword>
<keyword evidence="3 6" id="KW-0238">DNA-binding</keyword>
<evidence type="ECO:0000313" key="7">
    <source>
        <dbReference type="Proteomes" id="UP000295765"/>
    </source>
</evidence>
<evidence type="ECO:0000313" key="6">
    <source>
        <dbReference type="EMBL" id="TCO80548.1"/>
    </source>
</evidence>
<dbReference type="OrthoDB" id="5289754at2"/>
<gene>
    <name evidence="6" type="ORF">EV699_11326</name>
</gene>
<keyword evidence="4" id="KW-0804">Transcription</keyword>
<accession>A0A4R2LCH4</accession>
<dbReference type="SUPFAM" id="SSF53850">
    <property type="entry name" value="Periplasmic binding protein-like II"/>
    <property type="match status" value="1"/>
</dbReference>